<organism evidence="1 2">
    <name type="scientific">Haloactinospora alba</name>
    <dbReference type="NCBI Taxonomy" id="405555"/>
    <lineage>
        <taxon>Bacteria</taxon>
        <taxon>Bacillati</taxon>
        <taxon>Actinomycetota</taxon>
        <taxon>Actinomycetes</taxon>
        <taxon>Streptosporangiales</taxon>
        <taxon>Nocardiopsidaceae</taxon>
        <taxon>Haloactinospora</taxon>
    </lineage>
</organism>
<protein>
    <submittedName>
        <fullName evidence="1">Uncharacterized protein</fullName>
    </submittedName>
</protein>
<dbReference type="RefSeq" id="WP_141926225.1">
    <property type="nucleotide sequence ID" value="NZ_VFQC01000003.1"/>
</dbReference>
<keyword evidence="2" id="KW-1185">Reference proteome</keyword>
<evidence type="ECO:0000313" key="2">
    <source>
        <dbReference type="Proteomes" id="UP000317422"/>
    </source>
</evidence>
<name>A0A543N7L1_9ACTN</name>
<proteinExistence type="predicted"/>
<accession>A0A543N7L1</accession>
<reference evidence="1 2" key="1">
    <citation type="submission" date="2019-06" db="EMBL/GenBank/DDBJ databases">
        <title>Sequencing the genomes of 1000 actinobacteria strains.</title>
        <authorList>
            <person name="Klenk H.-P."/>
        </authorList>
    </citation>
    <scope>NUCLEOTIDE SEQUENCE [LARGE SCALE GENOMIC DNA]</scope>
    <source>
        <strain evidence="1 2">DSM 45015</strain>
    </source>
</reference>
<comment type="caution">
    <text evidence="1">The sequence shown here is derived from an EMBL/GenBank/DDBJ whole genome shotgun (WGS) entry which is preliminary data.</text>
</comment>
<dbReference type="AlphaFoldDB" id="A0A543N7L1"/>
<sequence length="67" mass="7828">MNLTPHERRQLRDLLEQLAWAMEGGALWPNQIHDTLQELHTCVDTWLGDENTDTDDTETTIPPQYDH</sequence>
<evidence type="ECO:0000313" key="1">
    <source>
        <dbReference type="EMBL" id="TQN27816.1"/>
    </source>
</evidence>
<gene>
    <name evidence="1" type="ORF">FHX37_4546</name>
</gene>
<dbReference type="EMBL" id="VFQC01000003">
    <property type="protein sequence ID" value="TQN27816.1"/>
    <property type="molecule type" value="Genomic_DNA"/>
</dbReference>
<dbReference type="Proteomes" id="UP000317422">
    <property type="component" value="Unassembled WGS sequence"/>
</dbReference>